<dbReference type="Gene3D" id="2.30.39.10">
    <property type="entry name" value="Alpha-1-antitrypsin, domain 1"/>
    <property type="match status" value="1"/>
</dbReference>
<dbReference type="InterPro" id="IPR023795">
    <property type="entry name" value="Serpin_CS"/>
</dbReference>
<dbReference type="InterPro" id="IPR000215">
    <property type="entry name" value="Serpin_fam"/>
</dbReference>
<dbReference type="GO" id="GO:0004867">
    <property type="term" value="F:serine-type endopeptidase inhibitor activity"/>
    <property type="evidence" value="ECO:0007669"/>
    <property type="project" value="UniProtKB-KW"/>
</dbReference>
<dbReference type="GeneID" id="112855870"/>
<evidence type="ECO:0000256" key="4">
    <source>
        <dbReference type="ARBA" id="ARBA00022690"/>
    </source>
</evidence>
<keyword evidence="10" id="KW-1185">Reference proteome</keyword>
<dbReference type="InterPro" id="IPR023796">
    <property type="entry name" value="Serpin_dom"/>
</dbReference>
<dbReference type="CTD" id="12"/>
<comment type="subcellular location">
    <subcellularLocation>
        <location evidence="1">Cytoplasmic vesicle</location>
        <location evidence="1">Secretory vesicle</location>
        <location evidence="1">Chromaffin granule</location>
    </subcellularLocation>
</comment>
<evidence type="ECO:0000259" key="9">
    <source>
        <dbReference type="SMART" id="SM00093"/>
    </source>
</evidence>
<evidence type="ECO:0000313" key="10">
    <source>
        <dbReference type="Proteomes" id="UP000515131"/>
    </source>
</evidence>
<organism evidence="10 11">
    <name type="scientific">Puma concolor</name>
    <name type="common">Mountain lion</name>
    <name type="synonym">Felis concolor</name>
    <dbReference type="NCBI Taxonomy" id="9696"/>
    <lineage>
        <taxon>Eukaryota</taxon>
        <taxon>Metazoa</taxon>
        <taxon>Chordata</taxon>
        <taxon>Craniata</taxon>
        <taxon>Vertebrata</taxon>
        <taxon>Euteleostomi</taxon>
        <taxon>Mammalia</taxon>
        <taxon>Eutheria</taxon>
        <taxon>Laurasiatheria</taxon>
        <taxon>Carnivora</taxon>
        <taxon>Feliformia</taxon>
        <taxon>Felidae</taxon>
        <taxon>Felinae</taxon>
        <taxon>Puma</taxon>
    </lineage>
</organism>
<dbReference type="Gene3D" id="3.30.497.10">
    <property type="entry name" value="Antithrombin, subunit I, domain 2"/>
    <property type="match status" value="1"/>
</dbReference>
<evidence type="ECO:0000256" key="8">
    <source>
        <dbReference type="SAM" id="MobiDB-lite"/>
    </source>
</evidence>
<dbReference type="InterPro" id="IPR042178">
    <property type="entry name" value="Serpin_sf_1"/>
</dbReference>
<dbReference type="CDD" id="cd19551">
    <property type="entry name" value="serpinA3_A1AC"/>
    <property type="match status" value="1"/>
</dbReference>
<dbReference type="RefSeq" id="XP_025775175.1">
    <property type="nucleotide sequence ID" value="XM_025919390.1"/>
</dbReference>
<evidence type="ECO:0000256" key="5">
    <source>
        <dbReference type="ARBA" id="ARBA00022900"/>
    </source>
</evidence>
<dbReference type="AlphaFoldDB" id="A0A6P6HH99"/>
<comment type="similarity">
    <text evidence="2 7">Belongs to the serpin family.</text>
</comment>
<proteinExistence type="inferred from homology"/>
<dbReference type="FunFam" id="2.30.39.10:FF:000002">
    <property type="entry name" value="Serpin family D member 1"/>
    <property type="match status" value="1"/>
</dbReference>
<evidence type="ECO:0000256" key="6">
    <source>
        <dbReference type="ARBA" id="ARBA00023329"/>
    </source>
</evidence>
<dbReference type="GO" id="GO:0042583">
    <property type="term" value="C:chromaffin granule"/>
    <property type="evidence" value="ECO:0007669"/>
    <property type="project" value="UniProtKB-SubCell"/>
</dbReference>
<keyword evidence="4" id="KW-0646">Protease inhibitor</keyword>
<dbReference type="PANTHER" id="PTHR11461">
    <property type="entry name" value="SERINE PROTEASE INHIBITOR, SERPIN"/>
    <property type="match status" value="1"/>
</dbReference>
<name>A0A6P6HH99_PUMCO</name>
<dbReference type="SMART" id="SM00093">
    <property type="entry name" value="SERPIN"/>
    <property type="match status" value="1"/>
</dbReference>
<dbReference type="PANTHER" id="PTHR11461:SF145">
    <property type="entry name" value="ALPHA-1-ANTICHYMOTRYPSIN"/>
    <property type="match status" value="1"/>
</dbReference>
<dbReference type="Pfam" id="PF00079">
    <property type="entry name" value="Serpin"/>
    <property type="match status" value="1"/>
</dbReference>
<evidence type="ECO:0000256" key="1">
    <source>
        <dbReference type="ARBA" id="ARBA00004248"/>
    </source>
</evidence>
<feature type="region of interest" description="Disordered" evidence="8">
    <location>
        <begin position="30"/>
        <end position="49"/>
    </location>
</feature>
<feature type="domain" description="Serpin" evidence="9">
    <location>
        <begin position="154"/>
        <end position="516"/>
    </location>
</feature>
<keyword evidence="6" id="KW-0968">Cytoplasmic vesicle</keyword>
<evidence type="ECO:0000256" key="7">
    <source>
        <dbReference type="RuleBase" id="RU000411"/>
    </source>
</evidence>
<evidence type="ECO:0000256" key="2">
    <source>
        <dbReference type="ARBA" id="ARBA00009500"/>
    </source>
</evidence>
<protein>
    <submittedName>
        <fullName evidence="11">Alpha-1-antichymotrypsin</fullName>
    </submittedName>
</protein>
<dbReference type="Proteomes" id="UP000515131">
    <property type="component" value="Unplaced"/>
</dbReference>
<reference evidence="11" key="1">
    <citation type="submission" date="2025-08" db="UniProtKB">
        <authorList>
            <consortium name="RefSeq"/>
        </authorList>
    </citation>
    <scope>IDENTIFICATION</scope>
    <source>
        <tissue evidence="11">Blood</tissue>
    </source>
</reference>
<dbReference type="InterPro" id="IPR042185">
    <property type="entry name" value="Serpin_sf_2"/>
</dbReference>
<evidence type="ECO:0000256" key="3">
    <source>
        <dbReference type="ARBA" id="ARBA00011738"/>
    </source>
</evidence>
<comment type="subunit">
    <text evidence="3">Homodimer.</text>
</comment>
<dbReference type="GO" id="GO:0005615">
    <property type="term" value="C:extracellular space"/>
    <property type="evidence" value="ECO:0007669"/>
    <property type="project" value="InterPro"/>
</dbReference>
<dbReference type="PROSITE" id="PS00284">
    <property type="entry name" value="SERPIN"/>
    <property type="match status" value="1"/>
</dbReference>
<evidence type="ECO:0000313" key="11">
    <source>
        <dbReference type="RefSeq" id="XP_025775175.1"/>
    </source>
</evidence>
<keyword evidence="5" id="KW-0722">Serine protease inhibitor</keyword>
<gene>
    <name evidence="11" type="primary">SERPINA3</name>
</gene>
<dbReference type="InterPro" id="IPR036186">
    <property type="entry name" value="Serpin_sf"/>
</dbReference>
<dbReference type="SUPFAM" id="SSF56574">
    <property type="entry name" value="Serpins"/>
    <property type="match status" value="1"/>
</dbReference>
<dbReference type="KEGG" id="pcoo:112855870"/>
<sequence length="519" mass="57328">MGSVSMQPCKQIHSEEQRIYPDVQLQPLSGLQERQPLARGRTTSSGGTEAAALSVLETRRLSLRDSHLPEATQLARLHSGLGFTARQSRTLTELRAVGMSPLLALGLLVAGLCPTVRCLLGGRLGPEIATQEVQHTGPPLDSLRLASSNTAFTFSLYKRLVSKTPNKNVIFSPLSISTALAFLSLGARGTTLTEILEGLKFNLTETPDTEIHQGFRHLLQSLSRPSDELQLSVGNAIFVSEGRKLLEKFREDARALYASEAFSTNFQDSAAAEKLINDFVKNRTQGKIVDLVKDLDLHTAMVLVNYIFLKAKWKTPFDPHNTFEAKFHVSKRRRVTVPMMDLEDVEVPYFRDERLACTIVELQYASNDSALFVLPDQGRMEAVEAALQPETLRGWRHSLRLRWIDNLYLPKFSISSSYNLEAILPQLGVTKVFTNQADLSGITGERNLAVSQVVHKTVLDVTEVGTEAAAATGSKIMLMSGKIGPLTTVSFNRPFLLSILSKDTQDILFWGKVANPNQA</sequence>
<dbReference type="FunFam" id="3.30.497.10:FF:000001">
    <property type="entry name" value="Serine protease inhibitor"/>
    <property type="match status" value="1"/>
</dbReference>
<accession>A0A6P6HH99</accession>